<sequence length="842" mass="95687">MSDDSPRSTPVHSDDDSTENEENVQNTRFRNGVDSEPEGEDLYNTVRSDYRARPELDVYENEGLDNEEYEGLTPYQIAQVNSELAQRQGSSSFWSVDARNAIEARRLRNFLERPNQQIKAFDEIFEQDNGTQNIFLQDIVGPLQPYLERQEIKIEIARKFRIFIQEFKDSNGQLIYLEKIRKVATNNLESFEVSYLDLSHHNTIIGVWLGDAPDIIIPILSDAALLVVRKMYPNLDIRKITVRITHLPIIDNIRDLRQIHLDSLVRTKGVVTRCNDILPHLLQIKWRCEKCGQVHGPFEVSDEKIYPPAFCAACNSKGPFRMEDGATLYRNYQRITIQEPPNSVPPGRLPRTKEVILLDDNAGTVRPGEEIDVTGVYKHVMHTKGTGFAVFSTIIESNYILRSGDNYNVFSITEEEKEHIIKLSQSDNLEERIFNAIAPAIHGHRDIKAAIAMSLFGGTRVEEKGHTVRGDINIILLGDPGTAKSQFLQYARDIAPRSIYTTGKGASAVGLTAALHRDHASGEWTIEGGALVLADGGVCLIDEFDKMTDKDRNSLHEAMEQQTISISKGGIVTTLQARCSIIAACNPIRDRYQPSLSFLENSGLTEPILTRFDVICVVRDIINQEADENLAKFVCRNHQGYEQPAGDISRDLLKKYISYARANVHTRITGADRNKLSNLYTDLRKESEHNGGQSITVRNFESMIRLAEAHARMYLRNNVNDDDTNFAIKLVIESFLSTQKYSVQKNLRRVFQIYLHEDQGKVDMLMRILMQAIKEKENFNAVRNNTPDADLQEITIKRSDFERLANENHIESISGFFNSTQFKRSGLIYRGEDIIRPARDHN</sequence>
<dbReference type="PRINTS" id="PR01658">
    <property type="entry name" value="MCMPROTEIN2"/>
</dbReference>
<comment type="subcellular location">
    <subcellularLocation>
        <location evidence="1">Nucleus</location>
    </subcellularLocation>
</comment>
<evidence type="ECO:0000256" key="9">
    <source>
        <dbReference type="ARBA" id="ARBA00022801"/>
    </source>
</evidence>
<dbReference type="InterPro" id="IPR008045">
    <property type="entry name" value="MCM2"/>
</dbReference>
<dbReference type="Gene3D" id="2.20.28.10">
    <property type="match status" value="1"/>
</dbReference>
<dbReference type="InterPro" id="IPR033762">
    <property type="entry name" value="MCM_OB"/>
</dbReference>
<evidence type="ECO:0000256" key="13">
    <source>
        <dbReference type="ARBA" id="ARBA00023125"/>
    </source>
</evidence>
<evidence type="ECO:0000256" key="7">
    <source>
        <dbReference type="ARBA" id="ARBA00022741"/>
    </source>
</evidence>
<dbReference type="PROSITE" id="PS50051">
    <property type="entry name" value="MCM_2"/>
    <property type="match status" value="1"/>
</dbReference>
<dbReference type="FunCoup" id="A2DN04">
    <property type="interactions" value="796"/>
</dbReference>
<evidence type="ECO:0000256" key="12">
    <source>
        <dbReference type="ARBA" id="ARBA00022840"/>
    </source>
</evidence>
<dbReference type="Pfam" id="PF17855">
    <property type="entry name" value="MCM_lid"/>
    <property type="match status" value="1"/>
</dbReference>
<dbReference type="GO" id="GO:0042555">
    <property type="term" value="C:MCM complex"/>
    <property type="evidence" value="ECO:0000318"/>
    <property type="project" value="GO_Central"/>
</dbReference>
<dbReference type="Gene3D" id="3.30.1640.10">
    <property type="entry name" value="mini-chromosome maintenance (MCM) complex, chain A, domain 1"/>
    <property type="match status" value="1"/>
</dbReference>
<evidence type="ECO:0000256" key="15">
    <source>
        <dbReference type="ARBA" id="ARBA00023306"/>
    </source>
</evidence>
<dbReference type="InParanoid" id="A2DN04"/>
<evidence type="ECO:0000256" key="2">
    <source>
        <dbReference type="ARBA" id="ARBA00008010"/>
    </source>
</evidence>
<dbReference type="STRING" id="5722.A2DN04"/>
<feature type="region of interest" description="Disordered" evidence="16">
    <location>
        <begin position="1"/>
        <end position="48"/>
    </location>
</feature>
<dbReference type="OrthoDB" id="844at2759"/>
<gene>
    <name evidence="18" type="ORF">TVAG_122470</name>
</gene>
<dbReference type="GO" id="GO:0016787">
    <property type="term" value="F:hydrolase activity"/>
    <property type="evidence" value="ECO:0007669"/>
    <property type="project" value="UniProtKB-KW"/>
</dbReference>
<evidence type="ECO:0000256" key="14">
    <source>
        <dbReference type="ARBA" id="ARBA00023242"/>
    </source>
</evidence>
<dbReference type="RefSeq" id="XP_001579167.1">
    <property type="nucleotide sequence ID" value="XM_001579117.1"/>
</dbReference>
<evidence type="ECO:0000259" key="17">
    <source>
        <dbReference type="PROSITE" id="PS50051"/>
    </source>
</evidence>
<feature type="domain" description="MCM C-terminal AAA(+) ATPase" evidence="17">
    <location>
        <begin position="429"/>
        <end position="634"/>
    </location>
</feature>
<keyword evidence="12" id="KW-0067">ATP-binding</keyword>
<dbReference type="InterPro" id="IPR018525">
    <property type="entry name" value="MCM_CS"/>
</dbReference>
<dbReference type="FunFam" id="3.40.50.300:FF:001141">
    <property type="entry name" value="DNA helicase"/>
    <property type="match status" value="1"/>
</dbReference>
<dbReference type="SUPFAM" id="SSF50249">
    <property type="entry name" value="Nucleic acid-binding proteins"/>
    <property type="match status" value="1"/>
</dbReference>
<keyword evidence="19" id="KW-1185">Reference proteome</keyword>
<dbReference type="EMBL" id="DS113221">
    <property type="protein sequence ID" value="EAY18181.1"/>
    <property type="molecule type" value="Genomic_DNA"/>
</dbReference>
<dbReference type="InterPro" id="IPR012340">
    <property type="entry name" value="NA-bd_OB-fold"/>
</dbReference>
<dbReference type="EC" id="3.6.4.12" evidence="3"/>
<dbReference type="GO" id="GO:0005524">
    <property type="term" value="F:ATP binding"/>
    <property type="evidence" value="ECO:0007669"/>
    <property type="project" value="UniProtKB-KW"/>
</dbReference>
<dbReference type="Gene3D" id="3.40.50.300">
    <property type="entry name" value="P-loop containing nucleotide triphosphate hydrolases"/>
    <property type="match status" value="1"/>
</dbReference>
<dbReference type="InterPro" id="IPR027925">
    <property type="entry name" value="MCM_N"/>
</dbReference>
<evidence type="ECO:0000256" key="1">
    <source>
        <dbReference type="ARBA" id="ARBA00004123"/>
    </source>
</evidence>
<evidence type="ECO:0000256" key="11">
    <source>
        <dbReference type="ARBA" id="ARBA00022833"/>
    </source>
</evidence>
<reference evidence="18" key="2">
    <citation type="journal article" date="2007" name="Science">
        <title>Draft genome sequence of the sexually transmitted pathogen Trichomonas vaginalis.</title>
        <authorList>
            <person name="Carlton J.M."/>
            <person name="Hirt R.P."/>
            <person name="Silva J.C."/>
            <person name="Delcher A.L."/>
            <person name="Schatz M."/>
            <person name="Zhao Q."/>
            <person name="Wortman J.R."/>
            <person name="Bidwell S.L."/>
            <person name="Alsmark U.C.M."/>
            <person name="Besteiro S."/>
            <person name="Sicheritz-Ponten T."/>
            <person name="Noel C.J."/>
            <person name="Dacks J.B."/>
            <person name="Foster P.G."/>
            <person name="Simillion C."/>
            <person name="Van de Peer Y."/>
            <person name="Miranda-Saavedra D."/>
            <person name="Barton G.J."/>
            <person name="Westrop G.D."/>
            <person name="Mueller S."/>
            <person name="Dessi D."/>
            <person name="Fiori P.L."/>
            <person name="Ren Q."/>
            <person name="Paulsen I."/>
            <person name="Zhang H."/>
            <person name="Bastida-Corcuera F.D."/>
            <person name="Simoes-Barbosa A."/>
            <person name="Brown M.T."/>
            <person name="Hayes R.D."/>
            <person name="Mukherjee M."/>
            <person name="Okumura C.Y."/>
            <person name="Schneider R."/>
            <person name="Smith A.J."/>
            <person name="Vanacova S."/>
            <person name="Villalvazo M."/>
            <person name="Haas B.J."/>
            <person name="Pertea M."/>
            <person name="Feldblyum T.V."/>
            <person name="Utterback T.R."/>
            <person name="Shu C.L."/>
            <person name="Osoegawa K."/>
            <person name="de Jong P.J."/>
            <person name="Hrdy I."/>
            <person name="Horvathova L."/>
            <person name="Zubacova Z."/>
            <person name="Dolezal P."/>
            <person name="Malik S.B."/>
            <person name="Logsdon J.M. Jr."/>
            <person name="Henze K."/>
            <person name="Gupta A."/>
            <person name="Wang C.C."/>
            <person name="Dunne R.L."/>
            <person name="Upcroft J.A."/>
            <person name="Upcroft P."/>
            <person name="White O."/>
            <person name="Salzberg S.L."/>
            <person name="Tang P."/>
            <person name="Chiu C.-H."/>
            <person name="Lee Y.-S."/>
            <person name="Embley T.M."/>
            <person name="Coombs G.H."/>
            <person name="Mottram J.C."/>
            <person name="Tachezy J."/>
            <person name="Fraser-Liggett C.M."/>
            <person name="Johnson P.J."/>
        </authorList>
    </citation>
    <scope>NUCLEOTIDE SEQUENCE [LARGE SCALE GENOMIC DNA]</scope>
    <source>
        <strain evidence="18">G3</strain>
    </source>
</reference>
<dbReference type="InterPro" id="IPR059098">
    <property type="entry name" value="WHD_MCM2"/>
</dbReference>
<accession>A2DN04</accession>
<organism evidence="18 19">
    <name type="scientific">Trichomonas vaginalis (strain ATCC PRA-98 / G3)</name>
    <dbReference type="NCBI Taxonomy" id="412133"/>
    <lineage>
        <taxon>Eukaryota</taxon>
        <taxon>Metamonada</taxon>
        <taxon>Parabasalia</taxon>
        <taxon>Trichomonadida</taxon>
        <taxon>Trichomonadidae</taxon>
        <taxon>Trichomonas</taxon>
    </lineage>
</organism>
<evidence type="ECO:0000256" key="8">
    <source>
        <dbReference type="ARBA" id="ARBA00022771"/>
    </source>
</evidence>
<keyword evidence="10" id="KW-0347">Helicase</keyword>
<dbReference type="AlphaFoldDB" id="A2DN04"/>
<keyword evidence="11" id="KW-0862">Zinc</keyword>
<dbReference type="SMR" id="A2DN04"/>
<evidence type="ECO:0000313" key="19">
    <source>
        <dbReference type="Proteomes" id="UP000001542"/>
    </source>
</evidence>
<keyword evidence="15" id="KW-0131">Cell cycle</keyword>
<dbReference type="eggNOG" id="KOG0477">
    <property type="taxonomic scope" value="Eukaryota"/>
</dbReference>
<dbReference type="GO" id="GO:0005634">
    <property type="term" value="C:nucleus"/>
    <property type="evidence" value="ECO:0000318"/>
    <property type="project" value="GO_Central"/>
</dbReference>
<keyword evidence="7" id="KW-0547">Nucleotide-binding</keyword>
<keyword evidence="6" id="KW-0479">Metal-binding</keyword>
<dbReference type="GO" id="GO:0003697">
    <property type="term" value="F:single-stranded DNA binding"/>
    <property type="evidence" value="ECO:0000318"/>
    <property type="project" value="GO_Central"/>
</dbReference>
<dbReference type="VEuPathDB" id="TrichDB:TVAG_122470"/>
<dbReference type="PANTHER" id="PTHR11630:SF44">
    <property type="entry name" value="DNA REPLICATION LICENSING FACTOR MCM2"/>
    <property type="match status" value="1"/>
</dbReference>
<dbReference type="GO" id="GO:0003678">
    <property type="term" value="F:DNA helicase activity"/>
    <property type="evidence" value="ECO:0007669"/>
    <property type="project" value="UniProtKB-EC"/>
</dbReference>
<keyword evidence="13" id="KW-0238">DNA-binding</keyword>
<dbReference type="InterPro" id="IPR027417">
    <property type="entry name" value="P-loop_NTPase"/>
</dbReference>
<evidence type="ECO:0000256" key="4">
    <source>
        <dbReference type="ARBA" id="ARBA00018925"/>
    </source>
</evidence>
<keyword evidence="14" id="KW-0539">Nucleus</keyword>
<name>A2DN04_TRIV3</name>
<dbReference type="VEuPathDB" id="TrichDB:TVAGG3_1010570"/>
<dbReference type="Gene3D" id="2.40.50.140">
    <property type="entry name" value="Nucleic acid-binding proteins"/>
    <property type="match status" value="1"/>
</dbReference>
<dbReference type="Pfam" id="PF12619">
    <property type="entry name" value="MCM2_N"/>
    <property type="match status" value="1"/>
</dbReference>
<dbReference type="Pfam" id="PF17207">
    <property type="entry name" value="MCM_OB"/>
    <property type="match status" value="1"/>
</dbReference>
<dbReference type="SUPFAM" id="SSF52540">
    <property type="entry name" value="P-loop containing nucleoside triphosphate hydrolases"/>
    <property type="match status" value="1"/>
</dbReference>
<dbReference type="InterPro" id="IPR001208">
    <property type="entry name" value="MCM_dom"/>
</dbReference>
<dbReference type="SMART" id="SM00350">
    <property type="entry name" value="MCM"/>
    <property type="match status" value="1"/>
</dbReference>
<reference evidence="18" key="1">
    <citation type="submission" date="2006-10" db="EMBL/GenBank/DDBJ databases">
        <authorList>
            <person name="Amadeo P."/>
            <person name="Zhao Q."/>
            <person name="Wortman J."/>
            <person name="Fraser-Liggett C."/>
            <person name="Carlton J."/>
        </authorList>
    </citation>
    <scope>NUCLEOTIDE SEQUENCE</scope>
    <source>
        <strain evidence="18">G3</strain>
    </source>
</reference>
<dbReference type="InterPro" id="IPR041562">
    <property type="entry name" value="MCM_lid"/>
</dbReference>
<evidence type="ECO:0000256" key="6">
    <source>
        <dbReference type="ARBA" id="ARBA00022723"/>
    </source>
</evidence>
<evidence type="ECO:0000256" key="10">
    <source>
        <dbReference type="ARBA" id="ARBA00022806"/>
    </source>
</evidence>
<dbReference type="OMA" id="KFARYTH"/>
<keyword evidence="9" id="KW-0378">Hydrolase</keyword>
<dbReference type="GO" id="GO:0000727">
    <property type="term" value="P:double-strand break repair via break-induced replication"/>
    <property type="evidence" value="ECO:0000318"/>
    <property type="project" value="GO_Central"/>
</dbReference>
<evidence type="ECO:0000256" key="16">
    <source>
        <dbReference type="SAM" id="MobiDB-lite"/>
    </source>
</evidence>
<dbReference type="Pfam" id="PF14551">
    <property type="entry name" value="MCM_N"/>
    <property type="match status" value="1"/>
</dbReference>
<dbReference type="PANTHER" id="PTHR11630">
    <property type="entry name" value="DNA REPLICATION LICENSING FACTOR MCM FAMILY MEMBER"/>
    <property type="match status" value="1"/>
</dbReference>
<dbReference type="PROSITE" id="PS00847">
    <property type="entry name" value="MCM_1"/>
    <property type="match status" value="1"/>
</dbReference>
<evidence type="ECO:0000256" key="3">
    <source>
        <dbReference type="ARBA" id="ARBA00012551"/>
    </source>
</evidence>
<dbReference type="GO" id="GO:1902975">
    <property type="term" value="P:mitotic DNA replication initiation"/>
    <property type="evidence" value="ECO:0000318"/>
    <property type="project" value="GO_Central"/>
</dbReference>
<keyword evidence="8" id="KW-0863">Zinc-finger</keyword>
<dbReference type="GO" id="GO:0008270">
    <property type="term" value="F:zinc ion binding"/>
    <property type="evidence" value="ECO:0007669"/>
    <property type="project" value="UniProtKB-KW"/>
</dbReference>
<dbReference type="KEGG" id="tva:5463669"/>
<evidence type="ECO:0000313" key="18">
    <source>
        <dbReference type="EMBL" id="EAY18181.1"/>
    </source>
</evidence>
<proteinExistence type="inferred from homology"/>
<dbReference type="Proteomes" id="UP000001542">
    <property type="component" value="Unassembled WGS sequence"/>
</dbReference>
<dbReference type="PRINTS" id="PR01657">
    <property type="entry name" value="MCMFAMILY"/>
</dbReference>
<dbReference type="InterPro" id="IPR031327">
    <property type="entry name" value="MCM"/>
</dbReference>
<evidence type="ECO:0000256" key="5">
    <source>
        <dbReference type="ARBA" id="ARBA00022705"/>
    </source>
</evidence>
<comment type="similarity">
    <text evidence="2">Belongs to the MCM family.</text>
</comment>
<dbReference type="Pfam" id="PF23669">
    <property type="entry name" value="WHD_MCM2"/>
    <property type="match status" value="1"/>
</dbReference>
<protein>
    <recommendedName>
        <fullName evidence="4">DNA replication licensing factor MCM2</fullName>
        <ecNumber evidence="3">3.6.4.12</ecNumber>
    </recommendedName>
</protein>
<keyword evidence="5" id="KW-0235">DNA replication</keyword>
<dbReference type="Pfam" id="PF00493">
    <property type="entry name" value="MCM"/>
    <property type="match status" value="1"/>
</dbReference>